<dbReference type="Gene3D" id="3.50.50.60">
    <property type="entry name" value="FAD/NAD(P)-binding domain"/>
    <property type="match status" value="1"/>
</dbReference>
<dbReference type="GO" id="GO:0016491">
    <property type="term" value="F:oxidoreductase activity"/>
    <property type="evidence" value="ECO:0007669"/>
    <property type="project" value="InterPro"/>
</dbReference>
<protein>
    <recommendedName>
        <fullName evidence="1">Amine oxidase domain-containing protein</fullName>
    </recommendedName>
</protein>
<sequence>MPEGGAQALPRQLAQGLPAGTVRTGVRVTSVSTTSVTTAEHGEFRCGAVLIATGAREAAELLPGLRVPDFHPVTVVHHTTDEAPGTGASLLLDAERGGPVAHTAVVSRVDPSRAPAGRTLVSSTVLGPPVPGVDTAVRIHLARLYGVPTARWETVGVYHSPEAVPAMRPPHDLRRPVRLLAGLYVCGDHRDTGTVQGRCTRLIGRRGRYWRTWGRIGRCTGRNRHRPRERLELTVGSSVCACLRPGACGALRAGRGPGCVLRSRRLRGAPRGAWAGGVFAPRRLRGAPRLEWGGGVRAARRLRGAVAPTRAAPAARLPATEGRGAGVCGARSAAAPGTDVCGARGAAAPGTDVCGARGAAAPGTDVCGARLPAGAEVCGARLPAGAEGGGGVPGRGAVGAHLRSVLAVG</sequence>
<dbReference type="Pfam" id="PF01593">
    <property type="entry name" value="Amino_oxidase"/>
    <property type="match status" value="1"/>
</dbReference>
<feature type="domain" description="Amine oxidase" evidence="1">
    <location>
        <begin position="1"/>
        <end position="197"/>
    </location>
</feature>
<dbReference type="AlphaFoldDB" id="A0AAT9HUQ8"/>
<organism evidence="2">
    <name type="scientific">Streptomyces haneummycinicus</name>
    <dbReference type="NCBI Taxonomy" id="3074435"/>
    <lineage>
        <taxon>Bacteria</taxon>
        <taxon>Bacillati</taxon>
        <taxon>Actinomycetota</taxon>
        <taxon>Actinomycetes</taxon>
        <taxon>Kitasatosporales</taxon>
        <taxon>Streptomycetaceae</taxon>
        <taxon>Streptomyces</taxon>
    </lineage>
</organism>
<reference evidence="2" key="2">
    <citation type="submission" date="2024-07" db="EMBL/GenBank/DDBJ databases">
        <title>Streptomyces haneummycinica sp. nov., a new antibiotic-producing actinobacterium isolated from marine sediment.</title>
        <authorList>
            <person name="Uemura M."/>
            <person name="Hamada M."/>
            <person name="Hirano S."/>
            <person name="Kobayashi K."/>
            <person name="Ohshiro T."/>
            <person name="Kobayashi T."/>
            <person name="Terahara T."/>
        </authorList>
    </citation>
    <scope>NUCLEOTIDE SEQUENCE</scope>
    <source>
        <strain evidence="2">KM77-8</strain>
    </source>
</reference>
<dbReference type="InterPro" id="IPR002937">
    <property type="entry name" value="Amino_oxidase"/>
</dbReference>
<evidence type="ECO:0000313" key="2">
    <source>
        <dbReference type="EMBL" id="BFO20874.1"/>
    </source>
</evidence>
<dbReference type="EMBL" id="AP035768">
    <property type="protein sequence ID" value="BFO20874.1"/>
    <property type="molecule type" value="Genomic_DNA"/>
</dbReference>
<reference evidence="2" key="1">
    <citation type="submission" date="2024-06" db="EMBL/GenBank/DDBJ databases">
        <authorList>
            <consortium name="consrtm"/>
            <person name="Uemura M."/>
            <person name="Terahara T."/>
        </authorList>
    </citation>
    <scope>NUCLEOTIDE SEQUENCE</scope>
    <source>
        <strain evidence="2">KM77-8</strain>
    </source>
</reference>
<name>A0AAT9HUQ8_9ACTN</name>
<accession>A0AAT9HUQ8</accession>
<dbReference type="PANTHER" id="PTHR42841">
    <property type="entry name" value="AMINE OXIDASE"/>
    <property type="match status" value="1"/>
</dbReference>
<dbReference type="SUPFAM" id="SSF51905">
    <property type="entry name" value="FAD/NAD(P)-binding domain"/>
    <property type="match status" value="1"/>
</dbReference>
<proteinExistence type="predicted"/>
<dbReference type="Gene3D" id="3.90.660.20">
    <property type="entry name" value="Protoporphyrinogen oxidase, mitochondrial, domain 2"/>
    <property type="match status" value="1"/>
</dbReference>
<gene>
    <name evidence="2" type="ORF">SHKM778_72620</name>
</gene>
<dbReference type="InterPro" id="IPR036188">
    <property type="entry name" value="FAD/NAD-bd_sf"/>
</dbReference>
<evidence type="ECO:0000259" key="1">
    <source>
        <dbReference type="Pfam" id="PF01593"/>
    </source>
</evidence>